<dbReference type="PANTHER" id="PTHR45703">
    <property type="entry name" value="DYNEIN HEAVY CHAIN"/>
    <property type="match status" value="1"/>
</dbReference>
<keyword evidence="8" id="KW-0547">Nucleotide-binding</keyword>
<dbReference type="InterPro" id="IPR013602">
    <property type="entry name" value="Dynein_heavy_linker"/>
</dbReference>
<keyword evidence="15" id="KW-0505">Motor protein</keyword>
<keyword evidence="16" id="KW-0206">Cytoskeleton</keyword>
<evidence type="ECO:0000256" key="7">
    <source>
        <dbReference type="ARBA" id="ARBA00022701"/>
    </source>
</evidence>
<evidence type="ECO:0000256" key="9">
    <source>
        <dbReference type="ARBA" id="ARBA00022794"/>
    </source>
</evidence>
<evidence type="ECO:0000256" key="11">
    <source>
        <dbReference type="ARBA" id="ARBA00023017"/>
    </source>
</evidence>
<dbReference type="GO" id="GO:0005759">
    <property type="term" value="C:mitochondrial matrix"/>
    <property type="evidence" value="ECO:0007669"/>
    <property type="project" value="InterPro"/>
</dbReference>
<dbReference type="PANTHER" id="PTHR45703:SF22">
    <property type="entry name" value="DYNEIN CYTOPLASMIC 2 HEAVY CHAIN 1"/>
    <property type="match status" value="1"/>
</dbReference>
<dbReference type="Pfam" id="PF22597">
    <property type="entry name" value="DYN_lid"/>
    <property type="match status" value="1"/>
</dbReference>
<evidence type="ECO:0000313" key="31">
    <source>
        <dbReference type="EMBL" id="KAF4660185.1"/>
    </source>
</evidence>
<evidence type="ECO:0000259" key="21">
    <source>
        <dbReference type="Pfam" id="PF08385"/>
    </source>
</evidence>
<dbReference type="InterPro" id="IPR035699">
    <property type="entry name" value="AAA_6"/>
</dbReference>
<dbReference type="Gene3D" id="3.10.490.20">
    <property type="match status" value="1"/>
</dbReference>
<comment type="subcellular location">
    <subcellularLocation>
        <location evidence="2">Cell projection</location>
        <location evidence="2">Cilium membrane</location>
        <topology evidence="2">Peripheral membrane protein</topology>
        <orientation evidence="2">Cytoplasmic side</orientation>
    </subcellularLocation>
    <subcellularLocation>
        <location evidence="1">Cytoplasm</location>
        <location evidence="1">Cytoskeleton</location>
    </subcellularLocation>
</comment>
<keyword evidence="13" id="KW-0969">Cilium</keyword>
<evidence type="ECO:0000256" key="16">
    <source>
        <dbReference type="ARBA" id="ARBA00023212"/>
    </source>
</evidence>
<keyword evidence="17" id="KW-0966">Cell projection</keyword>
<dbReference type="Gene3D" id="1.20.58.1120">
    <property type="match status" value="1"/>
</dbReference>
<dbReference type="InterPro" id="IPR027417">
    <property type="entry name" value="P-loop_NTPase"/>
</dbReference>
<evidence type="ECO:0000256" key="8">
    <source>
        <dbReference type="ARBA" id="ARBA00022741"/>
    </source>
</evidence>
<dbReference type="InterPro" id="IPR043157">
    <property type="entry name" value="Dynein_AAA1S"/>
</dbReference>
<dbReference type="OrthoDB" id="419419at2759"/>
<keyword evidence="32" id="KW-1185">Reference proteome</keyword>
<dbReference type="InterPro" id="IPR024743">
    <property type="entry name" value="Dynein_HC_stalk"/>
</dbReference>
<dbReference type="Gene3D" id="3.20.180.20">
    <property type="entry name" value="Dynein heavy chain, N-terminal domain 2"/>
    <property type="match status" value="1"/>
</dbReference>
<dbReference type="Gene3D" id="1.20.140.100">
    <property type="entry name" value="Dynein heavy chain, N-terminal domain 2"/>
    <property type="match status" value="1"/>
</dbReference>
<evidence type="ECO:0000259" key="24">
    <source>
        <dbReference type="Pfam" id="PF12777"/>
    </source>
</evidence>
<dbReference type="Pfam" id="PF12781">
    <property type="entry name" value="AAA_9"/>
    <property type="match status" value="1"/>
</dbReference>
<dbReference type="InterPro" id="IPR054354">
    <property type="entry name" value="DYNC2H1-like_lid"/>
</dbReference>
<evidence type="ECO:0000256" key="15">
    <source>
        <dbReference type="ARBA" id="ARBA00023175"/>
    </source>
</evidence>
<evidence type="ECO:0000259" key="28">
    <source>
        <dbReference type="Pfam" id="PF18199"/>
    </source>
</evidence>
<dbReference type="Gene3D" id="3.40.50.300">
    <property type="entry name" value="P-loop containing nucleotide triphosphate hydrolases"/>
    <property type="match status" value="5"/>
</dbReference>
<dbReference type="GO" id="GO:0060170">
    <property type="term" value="C:ciliary membrane"/>
    <property type="evidence" value="ECO:0007669"/>
    <property type="project" value="UniProtKB-SubCell"/>
</dbReference>
<feature type="domain" description="Dynein heavy chain ATP-binding dynein motor region" evidence="26">
    <location>
        <begin position="3246"/>
        <end position="3473"/>
    </location>
</feature>
<dbReference type="Pfam" id="PF18198">
    <property type="entry name" value="AAA_lid_11"/>
    <property type="match status" value="1"/>
</dbReference>
<feature type="domain" description="Dynein heavy chain coiled coil stalk" evidence="24">
    <location>
        <begin position="2884"/>
        <end position="3215"/>
    </location>
</feature>
<evidence type="ECO:0000256" key="6">
    <source>
        <dbReference type="ARBA" id="ARBA00022490"/>
    </source>
</evidence>
<dbReference type="Pfam" id="PF12780">
    <property type="entry name" value="AAA_8"/>
    <property type="match status" value="1"/>
</dbReference>
<keyword evidence="11" id="KW-0243">Dynein</keyword>
<dbReference type="InterPro" id="IPR049400">
    <property type="entry name" value="DYNC2H1_AAA_dom"/>
</dbReference>
<keyword evidence="14" id="KW-0472">Membrane</keyword>
<keyword evidence="5" id="KW-1003">Cell membrane</keyword>
<evidence type="ECO:0000259" key="22">
    <source>
        <dbReference type="Pfam" id="PF08393"/>
    </source>
</evidence>
<dbReference type="Gene3D" id="1.20.920.20">
    <property type="match status" value="1"/>
</dbReference>
<proteinExistence type="inferred from homology"/>
<evidence type="ECO:0000256" key="4">
    <source>
        <dbReference type="ARBA" id="ARBA00022473"/>
    </source>
</evidence>
<dbReference type="SUPFAM" id="SSF54529">
    <property type="entry name" value="Mitochondrial glycoprotein MAM33-like"/>
    <property type="match status" value="1"/>
</dbReference>
<dbReference type="Pfam" id="PF08393">
    <property type="entry name" value="DHC_N2"/>
    <property type="match status" value="1"/>
</dbReference>
<feature type="domain" description="Dynein 2 heavy chain 1 cytoplasmic ATPase lid" evidence="30">
    <location>
        <begin position="2458"/>
        <end position="2540"/>
    </location>
</feature>
<evidence type="ECO:0000259" key="20">
    <source>
        <dbReference type="Pfam" id="PF03028"/>
    </source>
</evidence>
<evidence type="ECO:0000256" key="17">
    <source>
        <dbReference type="ARBA" id="ARBA00023273"/>
    </source>
</evidence>
<evidence type="ECO:0000256" key="12">
    <source>
        <dbReference type="ARBA" id="ARBA00023054"/>
    </source>
</evidence>
<dbReference type="GO" id="GO:0008569">
    <property type="term" value="F:minus-end-directed microtubule motor activity"/>
    <property type="evidence" value="ECO:0007669"/>
    <property type="project" value="InterPro"/>
</dbReference>
<dbReference type="Pfam" id="PF12774">
    <property type="entry name" value="AAA_6"/>
    <property type="match status" value="1"/>
</dbReference>
<dbReference type="Gene3D" id="1.10.8.1220">
    <property type="match status" value="1"/>
</dbReference>
<feature type="coiled-coil region" evidence="19">
    <location>
        <begin position="3102"/>
        <end position="3136"/>
    </location>
</feature>
<name>A0A7J6LLP9_PERCH</name>
<keyword evidence="12 19" id="KW-0175">Coiled coil</keyword>
<evidence type="ECO:0000259" key="30">
    <source>
        <dbReference type="Pfam" id="PF22597"/>
    </source>
</evidence>
<dbReference type="Pfam" id="PF18199">
    <property type="entry name" value="Dynein_C"/>
    <property type="match status" value="1"/>
</dbReference>
<dbReference type="InterPro" id="IPR041228">
    <property type="entry name" value="Dynein_C"/>
</dbReference>
<dbReference type="GO" id="GO:0008104">
    <property type="term" value="P:intracellular protein localization"/>
    <property type="evidence" value="ECO:0007669"/>
    <property type="project" value="UniProtKB-ARBA"/>
</dbReference>
<evidence type="ECO:0000256" key="3">
    <source>
        <dbReference type="ARBA" id="ARBA00008887"/>
    </source>
</evidence>
<gene>
    <name evidence="31" type="primary">DYNC2H1</name>
    <name evidence="31" type="ORF">FOL47_007268</name>
</gene>
<evidence type="ECO:0000259" key="27">
    <source>
        <dbReference type="Pfam" id="PF18198"/>
    </source>
</evidence>
<evidence type="ECO:0000256" key="13">
    <source>
        <dbReference type="ARBA" id="ARBA00023069"/>
    </source>
</evidence>
<keyword evidence="4" id="KW-0217">Developmental protein</keyword>
<dbReference type="Gene3D" id="1.20.920.30">
    <property type="match status" value="1"/>
</dbReference>
<dbReference type="Pfam" id="PF12777">
    <property type="entry name" value="MT"/>
    <property type="match status" value="1"/>
</dbReference>
<feature type="domain" description="Dynein heavy chain AAA module D4" evidence="25">
    <location>
        <begin position="2620"/>
        <end position="2860"/>
    </location>
</feature>
<dbReference type="GO" id="GO:0005874">
    <property type="term" value="C:microtubule"/>
    <property type="evidence" value="ECO:0007669"/>
    <property type="project" value="UniProtKB-KW"/>
</dbReference>
<evidence type="ECO:0000259" key="23">
    <source>
        <dbReference type="Pfam" id="PF12774"/>
    </source>
</evidence>
<evidence type="ECO:0000259" key="26">
    <source>
        <dbReference type="Pfam" id="PF12781"/>
    </source>
</evidence>
<dbReference type="FunFam" id="1.20.920.20:FF:000002">
    <property type="entry name" value="Cytoplasmic dynein 1 heavy chain"/>
    <property type="match status" value="1"/>
</dbReference>
<dbReference type="GO" id="GO:0007018">
    <property type="term" value="P:microtubule-based movement"/>
    <property type="evidence" value="ECO:0007669"/>
    <property type="project" value="InterPro"/>
</dbReference>
<dbReference type="EMBL" id="JAAPAO010000423">
    <property type="protein sequence ID" value="KAF4660185.1"/>
    <property type="molecule type" value="Genomic_DNA"/>
</dbReference>
<dbReference type="Gene3D" id="1.10.8.710">
    <property type="match status" value="1"/>
</dbReference>
<dbReference type="Pfam" id="PF21264">
    <property type="entry name" value="DYNC2H1_AAA_dom"/>
    <property type="match status" value="1"/>
</dbReference>
<sequence length="4326" mass="485030">MMISRVAVKYAPVVATRAIAARSLGVMRMSSVAFSSPACAKLSKSLASELQHEKESYEQPAICKQFLADQTWKFDEVEGDVNMSITRQLTGDKTAVVEWQLTSPFNDAGFDGMEGEDGQGEDAMEPAEATDFTVTVENKAGQGLIFYCSTAAGEGHRYVIGNCRAFTSVAEKESASSYNGPEFEDLDDNMQEAFDEYLAEVGLTDAVCDFIDATALDKEQREYMRLSVATKSAKRSSSSAAAAMEVLFAYESQTGNGGTLRNVTLTSIYDQIVPILEAGSSTVVVFIKTGMGELSSATTMMTRSVMTVTIDGRGARQGLDNILREVYSKLLGDTDVGGSIESLRAGLEASLQRGSSDVMNYNEEVTDNASTIAEEFAKCSTNAPLIFNISNGVLLPQQQQQQQPLSNIYGEIDETLMILENLHENIDPPYPAKRMKRLLTVISFKVCSEVSRRLIDLKDIFRLHQDKSTSIVLREAVKVLDRWVESVQDGSLLGREYMKEGARGPEFNSRHSPFKVLNSPIRLADRIRCINSIRQQLEQLRLIASDSSSSITPAEVESLAEDLLNINTRGSVFGISEYSDAQWGSFFIQYARKAEPIVLRLKPVISRQLSSSTVGGDVVATIRGVSGRFGAMMEFSVMKDALRSERETIMMMLKRHISEMKDNLGREKSIDFISDLKNLSVARGEVEQMLSAVAPNSGFLRDLEGASGVANECRELLRRIKARKDALFKKWCESLSAVRLDVSAAVVSIKSIASGDLNVNYDGRLLVAIKEARAFENAGYAIPKNLAGEVEVWERYFKFAVTLREVCIFYNSLSLDLLPFQKPMLLNEALAFEETLTKSSNTNWNTLEQLKTFTDRAEEGRRRLKGINEMLRNAHAEILCGLLNLSSLCILRQYDMWKMRLMELQRKVDIMAERVGADKEDSLTKPWRAHLDRQLKAIVEVQLMRGLLGFNKTIPEIRVDVIVSRKEVTLKPTVEEVRKKYYREVGKFVGRIESIAGFRGAPEIYRKLTEDSSEVKKALAIVYSRGEEMLDKLEEEKTKVSHWGVLGGLGEQKLLEIVEGMENEEESVWEDNLKGMRKKKKELERLPDFVKVDCMVLHTVILKTVVEEQIDRFSFELVITLKRRLNEQVKSLVDKLQDSLGKMTAAPQNVKGISESELEVRKLAIELPEINQKLDAIAGRARLVESSGGGVIDLKEVRELCGAVTEKIESFGNVVEELKKKLKEQIGSRILEVKNEVERYESRWKALKPIVDEHDFPLSEGLMEICQRMEEWQNDWSEVQKSADALYSDCAEFGLDQPQIEGYSIVNDEIAAAISSWRVFAEFRSSLFELGEQLWLDFRPNVSKLARFIDEWIPKVQRKWVYLEPVLGRGALPSEKERFSRVDKAFRHFVNSTYSSKSNRAVSSLLTGYREKCKVSELNSMADQIDRCQKALNEYLEEKRLTCPRLYFIGDEDLLEILGRSDDSGVVQGHLKNLFAGIYKVEIDGNNRITAMVSSMGEEVKLIDAISITRSIEVWLSELDACMVRTLKILLANYKGGDLLDLPGQILCLGEAVGFTAEVEGCLESGKSMKDIHFKLMGRLGDLTKMQKDADNLSGAKLEGLIMDVIHNASIIEEIVDKRVIKRKDWGWYKQLRFYSSTNGDAHVEMLACRQSYSFEYQGNSPKLVHTPLTDKCYMTLMHGMHLGYGGNPYGPAGTGKTESVKALGSWLGRQVLVFNCDEGIDYKSMTRIFIGLLRCGAWGCFDEFNRLLEEQMSAISQQIELIQSAIKKKLSFVDLLGLNVKVNHNAGVFVTMNPASKGYGGRQKLPDNLKQLFRPVAMAVPDNELIAEVILFSQGFRSAKLLSGRIVSLFILSSQLLSRQQHYDWGLRALKSVLLLAGKLLHRDGGSIDHEQECRVLVLSARMGISAKLSSEDAQRFFSLLKDIFPGVESDEVDYGEVERCVKDSLKSRQMTIDGNQVEKILQLYEACRQRIGVSIVGPSGSGKTVIWRSLVEGIMRTGKVARVHTVNPKSISRQHLLGKLNVDTREWSDGVISAAARQVSKEPVETMCWIVCDGDVDPEWIESLNSVLDDNRLLTLPNGERIRFHDNINFIFETDTLAFASPATVSRLGMVYLSEGGVPVEHVVNKWIKSNEDRLNGVNLIELEDWFESIFYKCIDWIKEHVSLGDDLGVEVTLMGLVRNVLCHIEAAIDEGLKKGKFLVAVARGLGGCISNDSLAQQLYRFVFKCGKEVLPDEGNPRNCTFCDDIGGLVRYSEEVTYSGDVTTTTTTLVRTRHVATMIDLFSGWLRKGYHFIICGPEGSGKRLFIKTAHINGAAARWATLSCNGQSKGADVAIKLGSICHIGAGPKGRTYRPRSGQRTVLMIDDVNLTKPDKYGTTQIVAALQEMVSYGSFNDYDLETATLESIQFISSVAPSSSLGRHVISKRFTSGICQAWISPPDRNELECIYSTIIIGNESKAMQSAVEGMVDVYYQIAQHFGPETYSHYVFTPRDISNWLQQLLLYNTTTTAGAGADDTTLIEAWGYEGRRIFRDRLVGGQHRAKFDMILRGVAEARFGEIADYKEAAKWSGLMALGRRKKNNGHRLDRLERIPKSDYRQLITSGLAEYERDIKPLGISIVDEVLENLACLDRALGVRVGQGGCACVLMVGRSGCGRRSSLALMAHMHQYEIITPTLTAMEGKINLKEIKAAVIKAAAGGAEREKIIVFVEDHHLRGSAEEFFAVLNSLVASGDVGGLIQAEEKELILGQIKDQHQQESMPAESLEEYFLRRVKDNLAFVLSLNPDHPHYYEITSTNPALFTNTTVLWNWTSWSRKSSLIITSRGLKELLASDGEKTTVSYHKELCEATVDIHESSKCSQRYLLTLLKLWRIGYGDHHTRVRLEGERLQKGLGKLREMHVTVDRLATEARAKEKELSEKEKLASGALKSIEVGMEEAAKYKAEVEILSERTRKDELEATQEHARIENELAEIQPLIDEARRAVGSIRQDNLNEIRALKMPPEAIHDVLYGVLLLMGGSDNSWNAMKKFLSGAGVIQRVLNFDARKISSKAREDVEKLLQEKGRSFEDSVIRRASLAAAPLAMWVKANVRYSRVIEKVAPMESKLRQTEDDLHGARMRLRECEVERERIGEKVKEMQKEFAVRTGEAEGLRQGVEHARGTLNKAVGLLEGLGDEKTRWEKEVAEISSKIDRLPVESMLAAAFMVYLGALSEIARTEYLSDWSSKLATKSITMEGFSFKKFSGKESELMKFKSQGLGGDELSAENALVVLKSEKAAVPLIADATQKAFGWLARHLSDSGTSLVCVDQNDSTFLHTLELSLRFGKTLMVNLGVDRNISPVLLPILRKDYQLIGSRRVVQLAERSVDYSDDFRLLLTSRDAGVFETMAPNERSLLIGVNFTATRQGLMHQLLGIVIGHERPELEKRRGELIEKEDTLKNRLMEVEEDLLRQLSAVEGNILENEKLMESLEKTKTSALSIVESLQESIRLQDDLDKQRNMFRAVAVEGAELFMLMLDMARIGPMYRFSLTEFIHIFRDSLIDTTVEQPSDQIEARLGEMMMRMKANVLGYVNRALFKHDRLTFAILMSKTFAARSITEDEWRLFTGNFVARDDVKETLKEGHRVWCPTDRKDHLINLISASPGLNEKAEMETSSLWQEWMQEDACEEKFPQSVALKLTSFQKVLIVQALRPDRLESALAKFSSESLTVSSASSSNTSLTFLSDDVAASSRNTIRPILFIVTPGADPTKEIAQHAAAKGHNLVAVAIGGGNEQEVLGSLQKGIKEGHWVLIMNLHLALGWAAKIEAQLEKSTAEVHKDFRCWLTTEPRDNFPVTLLESSLKVAYESPPGIRNNIMRICEDWDGAWFGSGGEVRRSQVIFMCACFHAIIQVRCAFIPQGWSKDYGFSTADLKSACESALQVINKENVEWQTLRGILENAIYGCRVDNHFDLRLIRQYVKGIFAQQAIDNGSSLLPFHLPASTSLDTFKSHLIHEPRSGADHIDLGMAANADRNLQIVNSQRVVSQIRILNSSWVHPGSSSFNQQHQQQSIDIKLWKIEMEVLWSFWSTRTVEHQKADSTPLSVAEPTDSPTVACVKMDVLMVTQIYDTVDRHLKALRGFCANPTTSRSPLTSEIISVAESLIKQEVPPMWSSHWEFAPDEPLRYLKALSTRYVSLRTRWLTRITHTDFPIDEPLDFGQVINPIVLLNALKQQTAKMLKVPLDTSLKLKSYFTRKEEGREADKSTTTATAIVVENLYLEGCRIDPSTFTLMDVNQQDPPLSAVPPLTLQWTPEQHDAKVQGSNPELDTIGVPLYVDQERRYFVVELRMKTNNPRDR</sequence>
<feature type="domain" description="Dynein heavy chain C-terminal" evidence="28">
    <location>
        <begin position="4066"/>
        <end position="4324"/>
    </location>
</feature>
<dbReference type="Gene3D" id="3.10.280.10">
    <property type="entry name" value="Mitochondrial glycoprotein"/>
    <property type="match status" value="1"/>
</dbReference>
<evidence type="ECO:0000256" key="2">
    <source>
        <dbReference type="ARBA" id="ARBA00004522"/>
    </source>
</evidence>
<dbReference type="Pfam" id="PF03028">
    <property type="entry name" value="Dynein_heavy"/>
    <property type="match status" value="1"/>
</dbReference>
<dbReference type="InterPro" id="IPR035706">
    <property type="entry name" value="AAA_9"/>
</dbReference>
<feature type="domain" description="Cytoplasmic dynein 2 heavy chain 1 AAA+ ATPase" evidence="29">
    <location>
        <begin position="2122"/>
        <end position="2223"/>
    </location>
</feature>
<dbReference type="FunFam" id="3.20.180.20:FF:000002">
    <property type="entry name" value="Cytoplasmic dynein heavy chain 1"/>
    <property type="match status" value="1"/>
</dbReference>
<dbReference type="Pfam" id="PF02330">
    <property type="entry name" value="MAM33"/>
    <property type="match status" value="1"/>
</dbReference>
<accession>A0A7J6LLP9</accession>
<protein>
    <recommendedName>
        <fullName evidence="18">Cytoplasmic dynein 2 heavy chain 1</fullName>
    </recommendedName>
</protein>
<feature type="domain" description="Dynein heavy chain tail" evidence="21">
    <location>
        <begin position="428"/>
        <end position="847"/>
    </location>
</feature>
<dbReference type="InterPro" id="IPR043160">
    <property type="entry name" value="Dynein_C_barrel"/>
</dbReference>
<dbReference type="InterPro" id="IPR024317">
    <property type="entry name" value="Dynein_heavy_chain_D4_dom"/>
</dbReference>
<evidence type="ECO:0000259" key="25">
    <source>
        <dbReference type="Pfam" id="PF12780"/>
    </source>
</evidence>
<evidence type="ECO:0000256" key="18">
    <source>
        <dbReference type="ARBA" id="ARBA00023902"/>
    </source>
</evidence>
<dbReference type="GO" id="GO:0051959">
    <property type="term" value="F:dynein light intermediate chain binding"/>
    <property type="evidence" value="ECO:0007669"/>
    <property type="project" value="InterPro"/>
</dbReference>
<dbReference type="SUPFAM" id="SSF52540">
    <property type="entry name" value="P-loop containing nucleoside triphosphate hydrolases"/>
    <property type="match status" value="3"/>
</dbReference>
<reference evidence="31 32" key="1">
    <citation type="submission" date="2020-04" db="EMBL/GenBank/DDBJ databases">
        <title>Perkinsus chesapeaki whole genome sequence.</title>
        <authorList>
            <person name="Bogema D.R."/>
        </authorList>
    </citation>
    <scope>NUCLEOTIDE SEQUENCE [LARGE SCALE GENOMIC DNA]</scope>
    <source>
        <strain evidence="31">ATCC PRA-425</strain>
    </source>
</reference>
<evidence type="ECO:0000256" key="10">
    <source>
        <dbReference type="ARBA" id="ARBA00022840"/>
    </source>
</evidence>
<keyword evidence="7" id="KW-0493">Microtubule</keyword>
<dbReference type="InterPro" id="IPR036561">
    <property type="entry name" value="MAM33_sf"/>
</dbReference>
<dbReference type="FunFam" id="3.40.50.300:FF:000071">
    <property type="entry name" value="Cytoplasmic dynein heavy chain 1"/>
    <property type="match status" value="1"/>
</dbReference>
<organism evidence="31 32">
    <name type="scientific">Perkinsus chesapeaki</name>
    <name type="common">Clam parasite</name>
    <name type="synonym">Perkinsus andrewsi</name>
    <dbReference type="NCBI Taxonomy" id="330153"/>
    <lineage>
        <taxon>Eukaryota</taxon>
        <taxon>Sar</taxon>
        <taxon>Alveolata</taxon>
        <taxon>Perkinsozoa</taxon>
        <taxon>Perkinsea</taxon>
        <taxon>Perkinsida</taxon>
        <taxon>Perkinsidae</taxon>
        <taxon>Perkinsus</taxon>
    </lineage>
</organism>
<comment type="caution">
    <text evidence="31">The sequence shown here is derived from an EMBL/GenBank/DDBJ whole genome shotgun (WGS) entry which is preliminary data.</text>
</comment>
<comment type="similarity">
    <text evidence="3">Belongs to the dynein heavy chain family.</text>
</comment>
<dbReference type="GO" id="GO:0005524">
    <property type="term" value="F:ATP binding"/>
    <property type="evidence" value="ECO:0007669"/>
    <property type="project" value="UniProtKB-KW"/>
</dbReference>
<keyword evidence="9" id="KW-0970">Cilium biogenesis/degradation</keyword>
<dbReference type="Pfam" id="PF08385">
    <property type="entry name" value="DHC_N1"/>
    <property type="match status" value="1"/>
</dbReference>
<dbReference type="FunFam" id="1.10.8.710:FF:000001">
    <property type="entry name" value="Dynein axonemal heavy chain 2"/>
    <property type="match status" value="1"/>
</dbReference>
<evidence type="ECO:0000256" key="1">
    <source>
        <dbReference type="ARBA" id="ARBA00004245"/>
    </source>
</evidence>
<evidence type="ECO:0000256" key="19">
    <source>
        <dbReference type="SAM" id="Coils"/>
    </source>
</evidence>
<dbReference type="GO" id="GO:0060271">
    <property type="term" value="P:cilium assembly"/>
    <property type="evidence" value="ECO:0007669"/>
    <property type="project" value="UniProtKB-ARBA"/>
</dbReference>
<dbReference type="InterPro" id="IPR003428">
    <property type="entry name" value="MAM33"/>
</dbReference>
<dbReference type="InterPro" id="IPR042219">
    <property type="entry name" value="AAA_lid_11_sf"/>
</dbReference>
<dbReference type="GO" id="GO:0045505">
    <property type="term" value="F:dynein intermediate chain binding"/>
    <property type="evidence" value="ECO:0007669"/>
    <property type="project" value="InterPro"/>
</dbReference>
<keyword evidence="6" id="KW-0963">Cytoplasm</keyword>
<dbReference type="Gene3D" id="1.10.8.720">
    <property type="entry name" value="Region D6 of dynein motor"/>
    <property type="match status" value="1"/>
</dbReference>
<feature type="domain" description="Dynein heavy chain hydrolytic ATP-binding dynein motor region" evidence="23">
    <location>
        <begin position="1653"/>
        <end position="1986"/>
    </location>
</feature>
<dbReference type="InterPro" id="IPR026983">
    <property type="entry name" value="DHC"/>
</dbReference>
<feature type="domain" description="Dynein heavy chain linker" evidence="22">
    <location>
        <begin position="1341"/>
        <end position="1532"/>
    </location>
</feature>
<keyword evidence="10" id="KW-0067">ATP-binding</keyword>
<feature type="domain" description="Dynein heavy chain AAA lid" evidence="27">
    <location>
        <begin position="3867"/>
        <end position="3984"/>
    </location>
</feature>
<dbReference type="InterPro" id="IPR042228">
    <property type="entry name" value="Dynein_linker_3"/>
</dbReference>
<evidence type="ECO:0000256" key="14">
    <source>
        <dbReference type="ARBA" id="ARBA00023136"/>
    </source>
</evidence>
<evidence type="ECO:0000313" key="32">
    <source>
        <dbReference type="Proteomes" id="UP000591131"/>
    </source>
</evidence>
<feature type="domain" description="Dynein heavy chain region D6 P-loop" evidence="20">
    <location>
        <begin position="3726"/>
        <end position="3834"/>
    </location>
</feature>
<dbReference type="GO" id="GO:0030286">
    <property type="term" value="C:dynein complex"/>
    <property type="evidence" value="ECO:0007669"/>
    <property type="project" value="UniProtKB-KW"/>
</dbReference>
<dbReference type="InterPro" id="IPR013594">
    <property type="entry name" value="Dynein_heavy_tail"/>
</dbReference>
<evidence type="ECO:0000259" key="29">
    <source>
        <dbReference type="Pfam" id="PF21264"/>
    </source>
</evidence>
<dbReference type="Gene3D" id="6.10.140.1060">
    <property type="match status" value="1"/>
</dbReference>
<dbReference type="Pfam" id="PF12775">
    <property type="entry name" value="AAA_7"/>
    <property type="match status" value="1"/>
</dbReference>
<dbReference type="InterPro" id="IPR004273">
    <property type="entry name" value="Dynein_heavy_D6_P-loop"/>
</dbReference>
<evidence type="ECO:0000256" key="5">
    <source>
        <dbReference type="ARBA" id="ARBA00022475"/>
    </source>
</evidence>
<dbReference type="InterPro" id="IPR042222">
    <property type="entry name" value="Dynein_2_N"/>
</dbReference>
<dbReference type="Proteomes" id="UP000591131">
    <property type="component" value="Unassembled WGS sequence"/>
</dbReference>
<dbReference type="InterPro" id="IPR041658">
    <property type="entry name" value="AAA_lid_11"/>
</dbReference>